<dbReference type="OMA" id="NGWIWDL"/>
<dbReference type="AlphaFoldDB" id="V4ATB7"/>
<gene>
    <name evidence="5" type="ORF">LOTGIDRAFT_83319</name>
</gene>
<dbReference type="SUPFAM" id="SSF50978">
    <property type="entry name" value="WD40 repeat-like"/>
    <property type="match status" value="1"/>
</dbReference>
<feature type="non-terminal residue" evidence="5">
    <location>
        <position position="347"/>
    </location>
</feature>
<dbReference type="SMART" id="SM00320">
    <property type="entry name" value="WD40"/>
    <property type="match status" value="5"/>
</dbReference>
<reference evidence="5 6" key="1">
    <citation type="journal article" date="2013" name="Nature">
        <title>Insights into bilaterian evolution from three spiralian genomes.</title>
        <authorList>
            <person name="Simakov O."/>
            <person name="Marletaz F."/>
            <person name="Cho S.J."/>
            <person name="Edsinger-Gonzales E."/>
            <person name="Havlak P."/>
            <person name="Hellsten U."/>
            <person name="Kuo D.H."/>
            <person name="Larsson T."/>
            <person name="Lv J."/>
            <person name="Arendt D."/>
            <person name="Savage R."/>
            <person name="Osoegawa K."/>
            <person name="de Jong P."/>
            <person name="Grimwood J."/>
            <person name="Chapman J.A."/>
            <person name="Shapiro H."/>
            <person name="Aerts A."/>
            <person name="Otillar R.P."/>
            <person name="Terry A.Y."/>
            <person name="Boore J.L."/>
            <person name="Grigoriev I.V."/>
            <person name="Lindberg D.R."/>
            <person name="Seaver E.C."/>
            <person name="Weisblat D.A."/>
            <person name="Putnam N.H."/>
            <person name="Rokhsar D.S."/>
        </authorList>
    </citation>
    <scope>NUCLEOTIDE SEQUENCE [LARGE SCALE GENOMIC DNA]</scope>
</reference>
<dbReference type="STRING" id="225164.V4ATB7"/>
<dbReference type="KEGG" id="lgi:LOTGIDRAFT_83319"/>
<dbReference type="Gene3D" id="2.130.10.10">
    <property type="entry name" value="YVTN repeat-like/Quinoprotein amine dehydrogenase"/>
    <property type="match status" value="1"/>
</dbReference>
<dbReference type="Proteomes" id="UP000030746">
    <property type="component" value="Unassembled WGS sequence"/>
</dbReference>
<dbReference type="InterPro" id="IPR001680">
    <property type="entry name" value="WD40_rpt"/>
</dbReference>
<keyword evidence="1 3" id="KW-0853">WD repeat</keyword>
<dbReference type="InterPro" id="IPR019775">
    <property type="entry name" value="WD40_repeat_CS"/>
</dbReference>
<dbReference type="InterPro" id="IPR036322">
    <property type="entry name" value="WD40_repeat_dom_sf"/>
</dbReference>
<dbReference type="PROSITE" id="PS50082">
    <property type="entry name" value="WD_REPEATS_2"/>
    <property type="match status" value="2"/>
</dbReference>
<feature type="repeat" description="WD" evidence="3">
    <location>
        <begin position="221"/>
        <end position="260"/>
    </location>
</feature>
<dbReference type="PROSITE" id="PS00678">
    <property type="entry name" value="WD_REPEATS_1"/>
    <property type="match status" value="1"/>
</dbReference>
<dbReference type="PANTHER" id="PTHR19855:SF34">
    <property type="entry name" value="F-BOX_WD REPEAT-CONTAINING PROTEIN 9"/>
    <property type="match status" value="1"/>
</dbReference>
<dbReference type="PROSITE" id="PS50181">
    <property type="entry name" value="FBOX"/>
    <property type="match status" value="1"/>
</dbReference>
<dbReference type="Gene3D" id="1.20.1280.50">
    <property type="match status" value="1"/>
</dbReference>
<keyword evidence="2" id="KW-0677">Repeat</keyword>
<evidence type="ECO:0000256" key="1">
    <source>
        <dbReference type="ARBA" id="ARBA00022574"/>
    </source>
</evidence>
<protein>
    <recommendedName>
        <fullName evidence="4">F-box domain-containing protein</fullName>
    </recommendedName>
</protein>
<dbReference type="InterPro" id="IPR015943">
    <property type="entry name" value="WD40/YVTN_repeat-like_dom_sf"/>
</dbReference>
<evidence type="ECO:0000259" key="4">
    <source>
        <dbReference type="PROSITE" id="PS50181"/>
    </source>
</evidence>
<evidence type="ECO:0000313" key="5">
    <source>
        <dbReference type="EMBL" id="ESP00523.1"/>
    </source>
</evidence>
<dbReference type="EMBL" id="KB200701">
    <property type="protein sequence ID" value="ESP00523.1"/>
    <property type="molecule type" value="Genomic_DNA"/>
</dbReference>
<evidence type="ECO:0000256" key="3">
    <source>
        <dbReference type="PROSITE-ProRule" id="PRU00221"/>
    </source>
</evidence>
<dbReference type="RefSeq" id="XP_009048642.1">
    <property type="nucleotide sequence ID" value="XM_009050394.1"/>
</dbReference>
<dbReference type="GeneID" id="20252570"/>
<organism evidence="5 6">
    <name type="scientific">Lottia gigantea</name>
    <name type="common">Giant owl limpet</name>
    <dbReference type="NCBI Taxonomy" id="225164"/>
    <lineage>
        <taxon>Eukaryota</taxon>
        <taxon>Metazoa</taxon>
        <taxon>Spiralia</taxon>
        <taxon>Lophotrochozoa</taxon>
        <taxon>Mollusca</taxon>
        <taxon>Gastropoda</taxon>
        <taxon>Patellogastropoda</taxon>
        <taxon>Lottioidea</taxon>
        <taxon>Lottiidae</taxon>
        <taxon>Lottia</taxon>
    </lineage>
</organism>
<dbReference type="HOGENOM" id="CLU_034344_0_0_1"/>
<name>V4ATB7_LOTGI</name>
<feature type="domain" description="F-box" evidence="4">
    <location>
        <begin position="1"/>
        <end position="42"/>
    </location>
</feature>
<sequence length="347" mass="39443">LPTEILMYICDFVDAKTIIKSLCKVCQAFQLIFSGDVYWKLRIFKRWPEQYPAVSVDDFDWKEGCIAREDYNRKWQNPEEYYHHISYSAGLFAAVDAVHLMKNGSILAAGSRDRYLTVLNLDRYDSDQPVDSMKDMLVYSDRKEHTGWIWSLASVDNQLATGSWDTFIKLWDVDAGCESISKFKCKSAVLSLYMEPGFIAAGSYDKCLNLIDPRDGKVDSKRLHRQPVLCVAGDDKYIITGSEDKTIKIYDRRAGSLYKTLEDCYPLDLNYGDNQLWFGDKTGNLHLINTTHGDFNMVATYDVGHTGKLTGVQRTPGSIFTSSSDNTIKVLQPTLNPTAMTTLKHHD</sequence>
<feature type="non-terminal residue" evidence="5">
    <location>
        <position position="1"/>
    </location>
</feature>
<proteinExistence type="predicted"/>
<dbReference type="OrthoDB" id="2305498at2759"/>
<evidence type="ECO:0000256" key="2">
    <source>
        <dbReference type="ARBA" id="ARBA00022737"/>
    </source>
</evidence>
<dbReference type="InterPro" id="IPR036047">
    <property type="entry name" value="F-box-like_dom_sf"/>
</dbReference>
<dbReference type="PANTHER" id="PTHR19855">
    <property type="entry name" value="WD40 REPEAT PROTEIN 12, 37"/>
    <property type="match status" value="1"/>
</dbReference>
<dbReference type="CTD" id="20252570"/>
<dbReference type="Pfam" id="PF00400">
    <property type="entry name" value="WD40"/>
    <property type="match status" value="2"/>
</dbReference>
<accession>V4ATB7</accession>
<keyword evidence="6" id="KW-1185">Reference proteome</keyword>
<dbReference type="InterPro" id="IPR001810">
    <property type="entry name" value="F-box_dom"/>
</dbReference>
<dbReference type="SUPFAM" id="SSF81383">
    <property type="entry name" value="F-box domain"/>
    <property type="match status" value="1"/>
</dbReference>
<evidence type="ECO:0000313" key="6">
    <source>
        <dbReference type="Proteomes" id="UP000030746"/>
    </source>
</evidence>
<feature type="repeat" description="WD" evidence="3">
    <location>
        <begin position="142"/>
        <end position="181"/>
    </location>
</feature>